<dbReference type="RefSeq" id="WP_141790320.1">
    <property type="nucleotide sequence ID" value="NZ_BAAAKX010000015.1"/>
</dbReference>
<dbReference type="InterPro" id="IPR022642">
    <property type="entry name" value="CheR_C"/>
</dbReference>
<dbReference type="PANTHER" id="PTHR24422:SF21">
    <property type="entry name" value="CHEMOTAXIS PROTEIN METHYLTRANSFERASE 1"/>
    <property type="match status" value="1"/>
</dbReference>
<dbReference type="OrthoDB" id="9816309at2"/>
<keyword evidence="8" id="KW-1185">Reference proteome</keyword>
<evidence type="ECO:0000256" key="2">
    <source>
        <dbReference type="ARBA" id="ARBA00012534"/>
    </source>
</evidence>
<dbReference type="PRINTS" id="PR00996">
    <property type="entry name" value="CHERMTFRASE"/>
</dbReference>
<dbReference type="Proteomes" id="UP000319514">
    <property type="component" value="Unassembled WGS sequence"/>
</dbReference>
<organism evidence="7 8">
    <name type="scientific">Oryzihumus leptocrescens</name>
    <dbReference type="NCBI Taxonomy" id="297536"/>
    <lineage>
        <taxon>Bacteria</taxon>
        <taxon>Bacillati</taxon>
        <taxon>Actinomycetota</taxon>
        <taxon>Actinomycetes</taxon>
        <taxon>Micrococcales</taxon>
        <taxon>Intrasporangiaceae</taxon>
        <taxon>Oryzihumus</taxon>
    </lineage>
</organism>
<evidence type="ECO:0000256" key="1">
    <source>
        <dbReference type="ARBA" id="ARBA00001541"/>
    </source>
</evidence>
<evidence type="ECO:0000256" key="3">
    <source>
        <dbReference type="ARBA" id="ARBA00022603"/>
    </source>
</evidence>
<dbReference type="Gene3D" id="1.10.155.10">
    <property type="entry name" value="Chemotaxis receptor methyltransferase CheR, N-terminal domain"/>
    <property type="match status" value="1"/>
</dbReference>
<dbReference type="InterPro" id="IPR050903">
    <property type="entry name" value="Bact_Chemotaxis_MeTrfase"/>
</dbReference>
<evidence type="ECO:0000313" key="8">
    <source>
        <dbReference type="Proteomes" id="UP000319514"/>
    </source>
</evidence>
<keyword evidence="4 7" id="KW-0808">Transferase</keyword>
<comment type="catalytic activity">
    <reaction evidence="1">
        <text>L-glutamyl-[protein] + S-adenosyl-L-methionine = [protein]-L-glutamate 5-O-methyl ester + S-adenosyl-L-homocysteine</text>
        <dbReference type="Rhea" id="RHEA:24452"/>
        <dbReference type="Rhea" id="RHEA-COMP:10208"/>
        <dbReference type="Rhea" id="RHEA-COMP:10311"/>
        <dbReference type="ChEBI" id="CHEBI:29973"/>
        <dbReference type="ChEBI" id="CHEBI:57856"/>
        <dbReference type="ChEBI" id="CHEBI:59789"/>
        <dbReference type="ChEBI" id="CHEBI:82795"/>
        <dbReference type="EC" id="2.1.1.80"/>
    </reaction>
</comment>
<dbReference type="Pfam" id="PF01739">
    <property type="entry name" value="CheR"/>
    <property type="match status" value="1"/>
</dbReference>
<dbReference type="GO" id="GO:0008983">
    <property type="term" value="F:protein-glutamate O-methyltransferase activity"/>
    <property type="evidence" value="ECO:0007669"/>
    <property type="project" value="UniProtKB-EC"/>
</dbReference>
<dbReference type="PANTHER" id="PTHR24422">
    <property type="entry name" value="CHEMOTAXIS PROTEIN METHYLTRANSFERASE"/>
    <property type="match status" value="1"/>
</dbReference>
<protein>
    <recommendedName>
        <fullName evidence="2">protein-glutamate O-methyltransferase</fullName>
        <ecNumber evidence="2">2.1.1.80</ecNumber>
    </recommendedName>
</protein>
<accession>A0A542Z9H1</accession>
<evidence type="ECO:0000313" key="7">
    <source>
        <dbReference type="EMBL" id="TQL56966.1"/>
    </source>
</evidence>
<dbReference type="SUPFAM" id="SSF47757">
    <property type="entry name" value="Chemotaxis receptor methyltransferase CheR, N-terminal domain"/>
    <property type="match status" value="1"/>
</dbReference>
<evidence type="ECO:0000256" key="4">
    <source>
        <dbReference type="ARBA" id="ARBA00022679"/>
    </source>
</evidence>
<proteinExistence type="predicted"/>
<evidence type="ECO:0000259" key="6">
    <source>
        <dbReference type="PROSITE" id="PS50123"/>
    </source>
</evidence>
<dbReference type="Pfam" id="PF03705">
    <property type="entry name" value="CheR_N"/>
    <property type="match status" value="1"/>
</dbReference>
<dbReference type="PROSITE" id="PS50123">
    <property type="entry name" value="CHER"/>
    <property type="match status" value="1"/>
</dbReference>
<dbReference type="EC" id="2.1.1.80" evidence="2"/>
<gene>
    <name evidence="7" type="ORF">FB474_3734</name>
</gene>
<dbReference type="SUPFAM" id="SSF53335">
    <property type="entry name" value="S-adenosyl-L-methionine-dependent methyltransferases"/>
    <property type="match status" value="1"/>
</dbReference>
<keyword evidence="3 7" id="KW-0489">Methyltransferase</keyword>
<keyword evidence="5" id="KW-0949">S-adenosyl-L-methionine</keyword>
<dbReference type="InterPro" id="IPR036804">
    <property type="entry name" value="CheR_N_sf"/>
</dbReference>
<dbReference type="Gene3D" id="3.40.50.150">
    <property type="entry name" value="Vaccinia Virus protein VP39"/>
    <property type="match status" value="1"/>
</dbReference>
<evidence type="ECO:0000256" key="5">
    <source>
        <dbReference type="ARBA" id="ARBA00022691"/>
    </source>
</evidence>
<dbReference type="EMBL" id="VFOQ01000002">
    <property type="protein sequence ID" value="TQL56966.1"/>
    <property type="molecule type" value="Genomic_DNA"/>
</dbReference>
<dbReference type="InterPro" id="IPR029063">
    <property type="entry name" value="SAM-dependent_MTases_sf"/>
</dbReference>
<dbReference type="AlphaFoldDB" id="A0A542Z9H1"/>
<reference evidence="7 8" key="1">
    <citation type="submission" date="2019-06" db="EMBL/GenBank/DDBJ databases">
        <title>Sequencing the genomes of 1000 actinobacteria strains.</title>
        <authorList>
            <person name="Klenk H.-P."/>
        </authorList>
    </citation>
    <scope>NUCLEOTIDE SEQUENCE [LARGE SCALE GENOMIC DNA]</scope>
    <source>
        <strain evidence="7 8">DSM 18082</strain>
    </source>
</reference>
<name>A0A542Z9H1_9MICO</name>
<feature type="domain" description="CheR-type methyltransferase" evidence="6">
    <location>
        <begin position="1"/>
        <end position="273"/>
    </location>
</feature>
<comment type="caution">
    <text evidence="7">The sequence shown here is derived from an EMBL/GenBank/DDBJ whole genome shotgun (WGS) entry which is preliminary data.</text>
</comment>
<dbReference type="CDD" id="cd02440">
    <property type="entry name" value="AdoMet_MTases"/>
    <property type="match status" value="1"/>
</dbReference>
<dbReference type="InterPro" id="IPR022641">
    <property type="entry name" value="CheR_N"/>
</dbReference>
<dbReference type="SMART" id="SM00138">
    <property type="entry name" value="MeTrc"/>
    <property type="match status" value="1"/>
</dbReference>
<sequence>MTIANGDFEFVSGLVQRESAISLPKGKEYLVEARLTPLARDTGLGSLPALVAELRQEASGELRRRVVDAMTTNETSWFRDRTPFEALGNGVLDRLVAARRGQGRVRVWSAGCSSGQEPYSIAMTVAPRLAAEGMTLDLVATDLSEEMVTRGKAGRYTDFEMKRGLSPQAREAHFSRVEDGWQISDELRAMVSFRSLNLAAPFPPLGTMDVVFLRNVLIYFDAETKAQVLERVGQLLAPDGYLFLGAAETTINVDERFTRTTVGGATVYRLDGKAAA</sequence>
<dbReference type="InterPro" id="IPR000780">
    <property type="entry name" value="CheR_MeTrfase"/>
</dbReference>
<dbReference type="GO" id="GO:0032259">
    <property type="term" value="P:methylation"/>
    <property type="evidence" value="ECO:0007669"/>
    <property type="project" value="UniProtKB-KW"/>
</dbReference>